<evidence type="ECO:0000256" key="4">
    <source>
        <dbReference type="RuleBase" id="RU003693"/>
    </source>
</evidence>
<dbReference type="Gene3D" id="3.40.640.10">
    <property type="entry name" value="Type I PLP-dependent aspartate aminotransferase-like (Major domain)"/>
    <property type="match status" value="1"/>
</dbReference>
<accession>A0ABP3NZ28</accession>
<dbReference type="SUPFAM" id="SSF53383">
    <property type="entry name" value="PLP-dependent transferases"/>
    <property type="match status" value="1"/>
</dbReference>
<name>A0ABP3NZ28_9PROT</name>
<evidence type="ECO:0000313" key="7">
    <source>
        <dbReference type="Proteomes" id="UP001499951"/>
    </source>
</evidence>
<evidence type="ECO:0000256" key="2">
    <source>
        <dbReference type="ARBA" id="ARBA00022679"/>
    </source>
</evidence>
<dbReference type="Pfam" id="PF00155">
    <property type="entry name" value="Aminotran_1_2"/>
    <property type="match status" value="1"/>
</dbReference>
<reference evidence="7" key="1">
    <citation type="journal article" date="2019" name="Int. J. Syst. Evol. Microbiol.">
        <title>The Global Catalogue of Microorganisms (GCM) 10K type strain sequencing project: providing services to taxonomists for standard genome sequencing and annotation.</title>
        <authorList>
            <consortium name="The Broad Institute Genomics Platform"/>
            <consortium name="The Broad Institute Genome Sequencing Center for Infectious Disease"/>
            <person name="Wu L."/>
            <person name="Ma J."/>
        </authorList>
    </citation>
    <scope>NUCLEOTIDE SEQUENCE [LARGE SCALE GENOMIC DNA]</scope>
    <source>
        <strain evidence="7">JCM 15089</strain>
    </source>
</reference>
<dbReference type="NCBIfam" id="NF005394">
    <property type="entry name" value="PRK06939.1"/>
    <property type="match status" value="1"/>
</dbReference>
<dbReference type="InterPro" id="IPR004839">
    <property type="entry name" value="Aminotransferase_I/II_large"/>
</dbReference>
<organism evidence="6 7">
    <name type="scientific">Rhizomicrobium electricum</name>
    <dbReference type="NCBI Taxonomy" id="480070"/>
    <lineage>
        <taxon>Bacteria</taxon>
        <taxon>Pseudomonadati</taxon>
        <taxon>Pseudomonadota</taxon>
        <taxon>Alphaproteobacteria</taxon>
        <taxon>Micropepsales</taxon>
        <taxon>Micropepsaceae</taxon>
        <taxon>Rhizomicrobium</taxon>
    </lineage>
</organism>
<feature type="domain" description="Aminotransferase class I/classII large" evidence="5">
    <location>
        <begin position="45"/>
        <end position="385"/>
    </location>
</feature>
<dbReference type="PROSITE" id="PS00599">
    <property type="entry name" value="AA_TRANSFER_CLASS_2"/>
    <property type="match status" value="1"/>
</dbReference>
<comment type="cofactor">
    <cofactor evidence="1 4">
        <name>pyridoxal 5'-phosphate</name>
        <dbReference type="ChEBI" id="CHEBI:597326"/>
    </cofactor>
</comment>
<keyword evidence="3 4" id="KW-0663">Pyridoxal phosphate</keyword>
<comment type="similarity">
    <text evidence="4">Belongs to the class-II pyridoxal-phosphate-dependent aminotransferase family.</text>
</comment>
<evidence type="ECO:0000313" key="6">
    <source>
        <dbReference type="EMBL" id="GAA0555843.1"/>
    </source>
</evidence>
<dbReference type="InterPro" id="IPR050087">
    <property type="entry name" value="AON_synthase_class-II"/>
</dbReference>
<comment type="caution">
    <text evidence="6">The sequence shown here is derived from an EMBL/GenBank/DDBJ whole genome shotgun (WGS) entry which is preliminary data.</text>
</comment>
<dbReference type="InterPro" id="IPR001917">
    <property type="entry name" value="Aminotrans_II_pyridoxalP_BS"/>
</dbReference>
<dbReference type="RefSeq" id="WP_166930247.1">
    <property type="nucleotide sequence ID" value="NZ_BAAADD010000001.1"/>
</dbReference>
<dbReference type="InterPro" id="IPR015424">
    <property type="entry name" value="PyrdxlP-dep_Trfase"/>
</dbReference>
<dbReference type="InterPro" id="IPR015422">
    <property type="entry name" value="PyrdxlP-dep_Trfase_small"/>
</dbReference>
<proteinExistence type="inferred from homology"/>
<evidence type="ECO:0000256" key="1">
    <source>
        <dbReference type="ARBA" id="ARBA00001933"/>
    </source>
</evidence>
<keyword evidence="2" id="KW-0808">Transferase</keyword>
<protein>
    <submittedName>
        <fullName evidence="6">Glycine C-acetyltransferase</fullName>
    </submittedName>
</protein>
<keyword evidence="7" id="KW-1185">Reference proteome</keyword>
<dbReference type="Proteomes" id="UP001499951">
    <property type="component" value="Unassembled WGS sequence"/>
</dbReference>
<gene>
    <name evidence="6" type="ORF">GCM10008942_00390</name>
</gene>
<dbReference type="InterPro" id="IPR015421">
    <property type="entry name" value="PyrdxlP-dep_Trfase_major"/>
</dbReference>
<dbReference type="CDD" id="cd06454">
    <property type="entry name" value="KBL_like"/>
    <property type="match status" value="1"/>
</dbReference>
<dbReference type="Gene3D" id="3.90.1150.10">
    <property type="entry name" value="Aspartate Aminotransferase, domain 1"/>
    <property type="match status" value="1"/>
</dbReference>
<sequence length="396" mass="42245">MTQPLDESLHTDLQAMAKAGTLKTFRHITGPMDTEVGMAEKSGRILVLSSNNYLGLADHPEVIAAGKAALDKYGAGTASVRFICGTFEIHKEIEQTLARLSRTHAALTYVSCWAANTGLIPAVAGEGDAIVSDALNHASLIDGCRAAKAKRLVYRHSDIDDLREKLADVRDARRIFIVTDGVFSMEGDIAKLPDIVTLAKRYNAAIILDDSHGVGVMGKHGRGTAEHWGVEGEIAIVTGTLGKALGGAAGGYVAGSETLIEYLSQVSRPQLFSNALPATIAASAKKAIEILEREPERVTRLHALAKMMREGLKKLGFKPLEGASAIVPIIVGDTAFAIKMSQELLGEGIFITGFGYPVVPEGTARLRIQMCASLTDEQVAFALEKFEVVGKRLGVI</sequence>
<evidence type="ECO:0000259" key="5">
    <source>
        <dbReference type="Pfam" id="PF00155"/>
    </source>
</evidence>
<dbReference type="EMBL" id="BAAADD010000001">
    <property type="protein sequence ID" value="GAA0555843.1"/>
    <property type="molecule type" value="Genomic_DNA"/>
</dbReference>
<dbReference type="PANTHER" id="PTHR13693">
    <property type="entry name" value="CLASS II AMINOTRANSFERASE/8-AMINO-7-OXONONANOATE SYNTHASE"/>
    <property type="match status" value="1"/>
</dbReference>
<evidence type="ECO:0000256" key="3">
    <source>
        <dbReference type="ARBA" id="ARBA00022898"/>
    </source>
</evidence>